<dbReference type="Gene3D" id="2.60.40.10">
    <property type="entry name" value="Immunoglobulins"/>
    <property type="match status" value="1"/>
</dbReference>
<proteinExistence type="predicted"/>
<keyword evidence="1" id="KW-0732">Signal</keyword>
<evidence type="ECO:0000313" key="4">
    <source>
        <dbReference type="EMBL" id="OGW99479.1"/>
    </source>
</evidence>
<dbReference type="Proteomes" id="UP000178187">
    <property type="component" value="Unassembled WGS sequence"/>
</dbReference>
<dbReference type="Gene3D" id="1.50.10.140">
    <property type="match status" value="1"/>
</dbReference>
<dbReference type="InterPro" id="IPR019282">
    <property type="entry name" value="Glycoamylase-like_cons_dom"/>
</dbReference>
<sequence>MKKLSVIFSLFFLLLCLFNSPNAYCFTDTDGDLLPDSWEQQYPTAADPASDPDGDRLANLDEFHANTNPLQSTPANTLTETQLLKLFQGKTFLFFWEQTSGAPYYFAHDNSDYNGGGGSENFNSNAGIGFSFVSYVIADQNDWVSHAEAYNRIRAALARLVELQNPIYGDIGGPLTQQGNRYGYTYHFINNDGWRAYNNVEISTIDHALLTAGALVAASYYRGTEVEMLAHQLFDNTQWNWLYDGNVFYQGWSEGCSAGQNCIEGGHTSDWWNRYSELMILLFQTMSADSSKGVNEHAWQYLSYGQPVMFPSEWAHINPYNPSDPKTFTYHNGLPVSEATGFRNDEGMFRYIHAGSIHNHQYSHMYADFRNRADGFKGTNFFNNSVNATMANRQYCIRLNETAFGGVPESPDPFIRQPYETYGPDSWGLLAGIASDGNYKVLQPIVMYWDVFTVDNIAANNDSSTVFLYAAPASTAFTPKESIGLMKNIFSRYQNNEAGYDALVGHYGFMNSYNHGRGHHRSDPPGHYSAATIAIDQGAVIESIENYLTGMVWKLAMQQSRITNGMARAGVGFNVGDVEPTIMNFDNGSDPTSFGGFVGAWDTGSAVYENIGDPYPAINYGPQNWSIKISVSGTGDGAFMTLNNHSVSQKDRVSFWIKGNTTSEDFWVGLKDSHTDYKGESFALEQYEHKVRISDYIPGGSIPNEWIEVRIPLLVFEQAGVRLTRLDNISFTNEKAGGGQIWVDDIAFLGDEFKPEPPVNVQKSVQPSQVEITWDENTETDVVGYNIYRWVPGTAAINKLNGENLVVSNSYVDTDPGTDPANNLYAVTAVDNSTFKNESVFSNEFFFTVHHKIEYLPKEQYSSAGAAKMILNYMKNPVSQADIYNYGIQYNQLVNQSSGKELDPDGMATTIGHFDPYDPVIANPYNSYDSLPGGNPYQGYNFSVEMQLDIHDYMRDLAHWMDYPAPLYWGSPDKTNPAKVPPAVPIFGSQPDPLKAYNYWIVVNGFSASRDPLPDENNPWYTPDFTVYGFWLTDPTPYHPDPKLSGIGVNRFVTASEAALTYFKPLTAVSGDKYNGKFVLVAEPPPVMSTATVEISDFGTQPLDQAARTVMMTQSAYVLEPAPTDSVTNKKSRPNRLNLAGIDWSKVIPPFVLDDPSFSKAYSGSIATRAALVKSGGGSRNYYIVAFDRYVPEVNRTLTSVAIALDTDKTTLREATWMDQPVSYRLIQKSKAINLVLQTIAVSARQKKLLTLTAVAELIWEPVDRISSSPFEPYWKVLIGNKIYYVKQDGTVLT</sequence>
<evidence type="ECO:0000313" key="5">
    <source>
        <dbReference type="Proteomes" id="UP000178187"/>
    </source>
</evidence>
<accession>A0A1G1L3N3</accession>
<dbReference type="SUPFAM" id="SSF49785">
    <property type="entry name" value="Galactose-binding domain-like"/>
    <property type="match status" value="1"/>
</dbReference>
<reference evidence="4 5" key="1">
    <citation type="journal article" date="2016" name="Nat. Commun.">
        <title>Thousands of microbial genomes shed light on interconnected biogeochemical processes in an aquifer system.</title>
        <authorList>
            <person name="Anantharaman K."/>
            <person name="Brown C.T."/>
            <person name="Hug L.A."/>
            <person name="Sharon I."/>
            <person name="Castelle C.J."/>
            <person name="Probst A.J."/>
            <person name="Thomas B.C."/>
            <person name="Singh A."/>
            <person name="Wilkins M.J."/>
            <person name="Karaoz U."/>
            <person name="Brodie E.L."/>
            <person name="Williams K.H."/>
            <person name="Hubbard S.S."/>
            <person name="Banfield J.F."/>
        </authorList>
    </citation>
    <scope>NUCLEOTIDE SEQUENCE [LARGE SCALE GENOMIC DNA]</scope>
</reference>
<organism evidence="4 5">
    <name type="scientific">Candidatus Danuiimicrobium aquiferis</name>
    <dbReference type="NCBI Taxonomy" id="1801832"/>
    <lineage>
        <taxon>Bacteria</taxon>
        <taxon>Pseudomonadati</taxon>
        <taxon>Candidatus Omnitrophota</taxon>
        <taxon>Candidatus Danuiimicrobium</taxon>
    </lineage>
</organism>
<dbReference type="Gene3D" id="2.60.120.430">
    <property type="entry name" value="Galactose-binding lectin"/>
    <property type="match status" value="1"/>
</dbReference>
<dbReference type="Pfam" id="PF10091">
    <property type="entry name" value="Glycoamylase"/>
    <property type="match status" value="1"/>
</dbReference>
<comment type="caution">
    <text evidence="4">The sequence shown here is derived from an EMBL/GenBank/DDBJ whole genome shotgun (WGS) entry which is preliminary data.</text>
</comment>
<dbReference type="EMBL" id="MHFR01000005">
    <property type="protein sequence ID" value="OGW99479.1"/>
    <property type="molecule type" value="Genomic_DNA"/>
</dbReference>
<dbReference type="Pfam" id="PF21582">
    <property type="entry name" value="CBM30"/>
    <property type="match status" value="1"/>
</dbReference>
<protein>
    <submittedName>
        <fullName evidence="4">Uncharacterized protein</fullName>
    </submittedName>
</protein>
<dbReference type="InterPro" id="IPR013783">
    <property type="entry name" value="Ig-like_fold"/>
</dbReference>
<feature type="domain" description="Carbohydrate binding" evidence="3">
    <location>
        <begin position="652"/>
        <end position="747"/>
    </location>
</feature>
<dbReference type="InterPro" id="IPR048758">
    <property type="entry name" value="CBM30"/>
</dbReference>
<evidence type="ECO:0000256" key="1">
    <source>
        <dbReference type="SAM" id="SignalP"/>
    </source>
</evidence>
<evidence type="ECO:0000259" key="2">
    <source>
        <dbReference type="Pfam" id="PF10091"/>
    </source>
</evidence>
<name>A0A1G1L3N3_9BACT</name>
<evidence type="ECO:0000259" key="3">
    <source>
        <dbReference type="Pfam" id="PF21582"/>
    </source>
</evidence>
<feature type="chain" id="PRO_5009576688" evidence="1">
    <location>
        <begin position="24"/>
        <end position="1294"/>
    </location>
</feature>
<gene>
    <name evidence="4" type="ORF">A3G33_00995</name>
</gene>
<dbReference type="InterPro" id="IPR008979">
    <property type="entry name" value="Galactose-bd-like_sf"/>
</dbReference>
<feature type="signal peptide" evidence="1">
    <location>
        <begin position="1"/>
        <end position="23"/>
    </location>
</feature>
<feature type="domain" description="Glycoamylase-like" evidence="2">
    <location>
        <begin position="342"/>
        <end position="559"/>
    </location>
</feature>